<dbReference type="InterPro" id="IPR050130">
    <property type="entry name" value="ClpA_ClpB"/>
</dbReference>
<dbReference type="InterPro" id="IPR027417">
    <property type="entry name" value="P-loop_NTPase"/>
</dbReference>
<evidence type="ECO:0000256" key="2">
    <source>
        <dbReference type="ARBA" id="ARBA00022840"/>
    </source>
</evidence>
<organism evidence="4">
    <name type="scientific">marine sediment metagenome</name>
    <dbReference type="NCBI Taxonomy" id="412755"/>
    <lineage>
        <taxon>unclassified sequences</taxon>
        <taxon>metagenomes</taxon>
        <taxon>ecological metagenomes</taxon>
    </lineage>
</organism>
<dbReference type="PANTHER" id="PTHR11638:SF18">
    <property type="entry name" value="HEAT SHOCK PROTEIN 104"/>
    <property type="match status" value="1"/>
</dbReference>
<dbReference type="GO" id="GO:0005524">
    <property type="term" value="F:ATP binding"/>
    <property type="evidence" value="ECO:0007669"/>
    <property type="project" value="UniProtKB-KW"/>
</dbReference>
<keyword evidence="2" id="KW-0067">ATP-binding</keyword>
<dbReference type="Gene3D" id="1.10.8.60">
    <property type="match status" value="1"/>
</dbReference>
<evidence type="ECO:0000259" key="3">
    <source>
        <dbReference type="Pfam" id="PF17871"/>
    </source>
</evidence>
<dbReference type="Gene3D" id="3.40.50.300">
    <property type="entry name" value="P-loop containing nucleotide triphosphate hydrolases"/>
    <property type="match status" value="1"/>
</dbReference>
<keyword evidence="1" id="KW-0547">Nucleotide-binding</keyword>
<evidence type="ECO:0000256" key="1">
    <source>
        <dbReference type="ARBA" id="ARBA00022741"/>
    </source>
</evidence>
<accession>X1LTF4</accession>
<dbReference type="AlphaFoldDB" id="X1LTF4"/>
<name>X1LTF4_9ZZZZ</name>
<dbReference type="InterPro" id="IPR041546">
    <property type="entry name" value="ClpA/ClpB_AAA_lid"/>
</dbReference>
<evidence type="ECO:0000313" key="4">
    <source>
        <dbReference type="EMBL" id="GAH97413.1"/>
    </source>
</evidence>
<dbReference type="GO" id="GO:0034605">
    <property type="term" value="P:cellular response to heat"/>
    <property type="evidence" value="ECO:0007669"/>
    <property type="project" value="TreeGrafter"/>
</dbReference>
<feature type="non-terminal residue" evidence="4">
    <location>
        <position position="1"/>
    </location>
</feature>
<dbReference type="GO" id="GO:0005737">
    <property type="term" value="C:cytoplasm"/>
    <property type="evidence" value="ECO:0007669"/>
    <property type="project" value="TreeGrafter"/>
</dbReference>
<dbReference type="EMBL" id="BARV01002904">
    <property type="protein sequence ID" value="GAH97413.1"/>
    <property type="molecule type" value="Genomic_DNA"/>
</dbReference>
<dbReference type="Pfam" id="PF17871">
    <property type="entry name" value="AAA_lid_9"/>
    <property type="match status" value="1"/>
</dbReference>
<dbReference type="PANTHER" id="PTHR11638">
    <property type="entry name" value="ATP-DEPENDENT CLP PROTEASE"/>
    <property type="match status" value="1"/>
</dbReference>
<comment type="caution">
    <text evidence="4">The sequence shown here is derived from an EMBL/GenBank/DDBJ whole genome shotgun (WGS) entry which is preliminary data.</text>
</comment>
<sequence length="218" mass="24720">RSLLGRSLPGVSYKRVVELDMPALLAQLGSMEEVEATLDKIFQEVVLAGNIILVIDGLHNYIGQVSRPGITDISGVIAPYLRFPQFQIVAITTYEGLHRYIEKNPSILSLFGKVEVSGISQRDTLVLLGYLTFALEKRYKIFISYPAMREIISLTDRYFPSLHFPEKAIDILDEVAVYVAGSTREKVVLPKHIAQFNYFFFEGLANYKFNAFFLKIFL</sequence>
<gene>
    <name evidence="4" type="ORF">S06H3_07223</name>
</gene>
<reference evidence="4" key="1">
    <citation type="journal article" date="2014" name="Front. Microbiol.">
        <title>High frequency of phylogenetically diverse reductive dehalogenase-homologous genes in deep subseafloor sedimentary metagenomes.</title>
        <authorList>
            <person name="Kawai M."/>
            <person name="Futagami T."/>
            <person name="Toyoda A."/>
            <person name="Takaki Y."/>
            <person name="Nishi S."/>
            <person name="Hori S."/>
            <person name="Arai W."/>
            <person name="Tsubouchi T."/>
            <person name="Morono Y."/>
            <person name="Uchiyama I."/>
            <person name="Ito T."/>
            <person name="Fujiyama A."/>
            <person name="Inagaki F."/>
            <person name="Takami H."/>
        </authorList>
    </citation>
    <scope>NUCLEOTIDE SEQUENCE</scope>
    <source>
        <strain evidence="4">Expedition CK06-06</strain>
    </source>
</reference>
<proteinExistence type="predicted"/>
<protein>
    <recommendedName>
        <fullName evidence="3">ClpA/ClpB AAA lid domain-containing protein</fullName>
    </recommendedName>
</protein>
<dbReference type="SUPFAM" id="SSF52540">
    <property type="entry name" value="P-loop containing nucleoside triphosphate hydrolases"/>
    <property type="match status" value="1"/>
</dbReference>
<dbReference type="GO" id="GO:0016887">
    <property type="term" value="F:ATP hydrolysis activity"/>
    <property type="evidence" value="ECO:0007669"/>
    <property type="project" value="TreeGrafter"/>
</dbReference>
<feature type="domain" description="ClpA/ClpB AAA lid" evidence="3">
    <location>
        <begin position="120"/>
        <end position="186"/>
    </location>
</feature>